<evidence type="ECO:0000256" key="2">
    <source>
        <dbReference type="ARBA" id="ARBA00022692"/>
    </source>
</evidence>
<feature type="transmembrane region" description="Helical" evidence="5">
    <location>
        <begin position="227"/>
        <end position="248"/>
    </location>
</feature>
<organism evidence="7 8">
    <name type="scientific">Tunturiibacter lichenicola</name>
    <dbReference type="NCBI Taxonomy" id="2051959"/>
    <lineage>
        <taxon>Bacteria</taxon>
        <taxon>Pseudomonadati</taxon>
        <taxon>Acidobacteriota</taxon>
        <taxon>Terriglobia</taxon>
        <taxon>Terriglobales</taxon>
        <taxon>Acidobacteriaceae</taxon>
        <taxon>Tunturiibacter</taxon>
    </lineage>
</organism>
<sequence length="250" mass="27126">MSDVVAVDAQSGQPGLSQVERVVDTFIAPSKTFTDILRSTSWWLPFLLAVIVSIGVTFTIDRQVGFGRVVENVILDSPKQEEQMQSLPPDQRAARMKGMSAGYKYVSYATPVIILLISTIGALVNWASFNFGLGAKTTFAQMFCVWMYASLPRLLSGLLTLVTVMFGGNAESFNLKNPVGTNPAYFMPDATPWLKTALSFFDVIGIWNLILLVIGTSIVAKVSRGKAAAVVVGWWVLIFILSVASAAMTS</sequence>
<comment type="subcellular location">
    <subcellularLocation>
        <location evidence="1">Membrane</location>
        <topology evidence="1">Multi-pass membrane protein</topology>
    </subcellularLocation>
</comment>
<dbReference type="Pfam" id="PF04893">
    <property type="entry name" value="Yip1"/>
    <property type="match status" value="1"/>
</dbReference>
<keyword evidence="3 5" id="KW-1133">Transmembrane helix</keyword>
<keyword evidence="4 5" id="KW-0472">Membrane</keyword>
<evidence type="ECO:0000256" key="5">
    <source>
        <dbReference type="SAM" id="Phobius"/>
    </source>
</evidence>
<evidence type="ECO:0000256" key="3">
    <source>
        <dbReference type="ARBA" id="ARBA00022989"/>
    </source>
</evidence>
<dbReference type="EMBL" id="JACHDZ010000004">
    <property type="protein sequence ID" value="MBB5344637.1"/>
    <property type="molecule type" value="Genomic_DNA"/>
</dbReference>
<dbReference type="GO" id="GO:0016020">
    <property type="term" value="C:membrane"/>
    <property type="evidence" value="ECO:0007669"/>
    <property type="project" value="UniProtKB-SubCell"/>
</dbReference>
<evidence type="ECO:0000256" key="4">
    <source>
        <dbReference type="ARBA" id="ARBA00023136"/>
    </source>
</evidence>
<keyword evidence="2 5" id="KW-0812">Transmembrane</keyword>
<feature type="domain" description="Yip1" evidence="6">
    <location>
        <begin position="24"/>
        <end position="243"/>
    </location>
</feature>
<proteinExistence type="predicted"/>
<evidence type="ECO:0000313" key="7">
    <source>
        <dbReference type="EMBL" id="MBB5344637.1"/>
    </source>
</evidence>
<accession>A0A7W8JAZ1</accession>
<comment type="caution">
    <text evidence="7">The sequence shown here is derived from an EMBL/GenBank/DDBJ whole genome shotgun (WGS) entry which is preliminary data.</text>
</comment>
<dbReference type="InterPro" id="IPR006977">
    <property type="entry name" value="Yip1_dom"/>
</dbReference>
<dbReference type="Proteomes" id="UP000569092">
    <property type="component" value="Unassembled WGS sequence"/>
</dbReference>
<dbReference type="AlphaFoldDB" id="A0A7W8JAZ1"/>
<feature type="transmembrane region" description="Helical" evidence="5">
    <location>
        <begin position="193"/>
        <end position="215"/>
    </location>
</feature>
<evidence type="ECO:0000313" key="8">
    <source>
        <dbReference type="Proteomes" id="UP000569092"/>
    </source>
</evidence>
<evidence type="ECO:0000256" key="1">
    <source>
        <dbReference type="ARBA" id="ARBA00004141"/>
    </source>
</evidence>
<name>A0A7W8JAZ1_9BACT</name>
<evidence type="ECO:0000259" key="6">
    <source>
        <dbReference type="Pfam" id="PF04893"/>
    </source>
</evidence>
<feature type="transmembrane region" description="Helical" evidence="5">
    <location>
        <begin position="42"/>
        <end position="60"/>
    </location>
</feature>
<gene>
    <name evidence="7" type="ORF">HDF10_002623</name>
</gene>
<protein>
    <recommendedName>
        <fullName evidence="6">Yip1 domain-containing protein</fullName>
    </recommendedName>
</protein>
<reference evidence="7 8" key="1">
    <citation type="submission" date="2020-08" db="EMBL/GenBank/DDBJ databases">
        <title>Genomic Encyclopedia of Type Strains, Phase IV (KMG-V): Genome sequencing to study the core and pangenomes of soil and plant-associated prokaryotes.</title>
        <authorList>
            <person name="Whitman W."/>
        </authorList>
    </citation>
    <scope>NUCLEOTIDE SEQUENCE [LARGE SCALE GENOMIC DNA]</scope>
    <source>
        <strain evidence="7 8">M8US30</strain>
    </source>
</reference>
<feature type="transmembrane region" description="Helical" evidence="5">
    <location>
        <begin position="105"/>
        <end position="127"/>
    </location>
</feature>